<comment type="subcellular location">
    <subcellularLocation>
        <location evidence="1">Membrane</location>
    </subcellularLocation>
</comment>
<evidence type="ECO:0000256" key="3">
    <source>
        <dbReference type="ARBA" id="ARBA00023136"/>
    </source>
</evidence>
<feature type="transmembrane region" description="Helical" evidence="9">
    <location>
        <begin position="154"/>
        <end position="178"/>
    </location>
</feature>
<evidence type="ECO:0000313" key="12">
    <source>
        <dbReference type="EMBL" id="AWN09289.1"/>
    </source>
</evidence>
<dbReference type="SMART" id="SM00406">
    <property type="entry name" value="IGv"/>
    <property type="match status" value="1"/>
</dbReference>
<dbReference type="SMART" id="SM00409">
    <property type="entry name" value="IG"/>
    <property type="match status" value="1"/>
</dbReference>
<evidence type="ECO:0000256" key="5">
    <source>
        <dbReference type="ARBA" id="ARBA00023180"/>
    </source>
</evidence>
<dbReference type="PANTHER" id="PTHR24100:SF149">
    <property type="entry name" value="BG-LIKE ANTIGEN 1-RELATED"/>
    <property type="match status" value="1"/>
</dbReference>
<dbReference type="GO" id="GO:0050863">
    <property type="term" value="P:regulation of T cell activation"/>
    <property type="evidence" value="ECO:0007669"/>
    <property type="project" value="UniProtKB-ARBA"/>
</dbReference>
<gene>
    <name evidence="12" type="primary">15iTBGa-2</name>
</gene>
<dbReference type="VEuPathDB" id="HostDB:geneid_101748132"/>
<evidence type="ECO:0000256" key="10">
    <source>
        <dbReference type="SAM" id="SignalP"/>
    </source>
</evidence>
<dbReference type="GO" id="GO:1903037">
    <property type="term" value="P:regulation of leukocyte cell-cell adhesion"/>
    <property type="evidence" value="ECO:0007669"/>
    <property type="project" value="UniProtKB-ARBA"/>
</dbReference>
<evidence type="ECO:0000256" key="7">
    <source>
        <dbReference type="SAM" id="Coils"/>
    </source>
</evidence>
<dbReference type="Gene3D" id="2.60.40.10">
    <property type="entry name" value="Immunoglobulins"/>
    <property type="match status" value="1"/>
</dbReference>
<keyword evidence="2 10" id="KW-0732">Signal</keyword>
<feature type="domain" description="Ig-like" evidence="11">
    <location>
        <begin position="31"/>
        <end position="147"/>
    </location>
</feature>
<feature type="coiled-coil region" evidence="7">
    <location>
        <begin position="214"/>
        <end position="279"/>
    </location>
</feature>
<keyword evidence="7" id="KW-0175">Coiled coil</keyword>
<dbReference type="PANTHER" id="PTHR24100">
    <property type="entry name" value="BUTYROPHILIN"/>
    <property type="match status" value="1"/>
</dbReference>
<dbReference type="PROSITE" id="PS50835">
    <property type="entry name" value="IG_LIKE"/>
    <property type="match status" value="1"/>
</dbReference>
<dbReference type="FunFam" id="2.60.40.10:FF:000142">
    <property type="entry name" value="V-set domain-containing T-cell activation inhibitor 1"/>
    <property type="match status" value="1"/>
</dbReference>
<sequence length="456" mass="51562" precursor="true">MAFTSGCNHPSFTLPWRTLLPYLVALHLLQPGSAQQRVVAPSLRVTANVGQDVVLRCHLSPCMDVRNSDIRWIQQRSSRLVHHYRNGVDLGQMEEYKGRTELLRDGLSDGNLDLRITAVTSSDSGSYSCAVQNGDGYAEAVVNLEVSDPFSMIILYWTVALAVIITLLVGSFVVNVFLHRKKVAQSRELKRKDAELVEKAAALVRKDAALAEKVAALERKDAMLVEKAAALERKDEELAEQAALSKQRDAMLEKHVLKLEEKTDEVENWNSVLKKDSEEMGSGFAELKKLTEELEKHSEEMGTRDVKLERLAAKLEQRTKELDKQHSQFHRHFQNMYLSAGKQKKMVTKLEEHCEWMVRRNVNLEAAAVKVVRRNVKLEAAAVKVGHKAKESEKQKSELKERHEEMGQQAKESEKQKSELKEHHEEMAEQTEAVVVETEESGESFPNQSNTGFPMA</sequence>
<evidence type="ECO:0000259" key="11">
    <source>
        <dbReference type="PROSITE" id="PS50835"/>
    </source>
</evidence>
<feature type="compositionally biased region" description="Polar residues" evidence="8">
    <location>
        <begin position="445"/>
        <end position="456"/>
    </location>
</feature>
<dbReference type="EMBL" id="MH156628">
    <property type="protein sequence ID" value="AWN09289.1"/>
    <property type="molecule type" value="mRNA"/>
</dbReference>
<proteinExistence type="evidence at transcript level"/>
<dbReference type="InterPro" id="IPR007110">
    <property type="entry name" value="Ig-like_dom"/>
</dbReference>
<feature type="region of interest" description="Disordered" evidence="8">
    <location>
        <begin position="387"/>
        <end position="456"/>
    </location>
</feature>
<dbReference type="InterPro" id="IPR013106">
    <property type="entry name" value="Ig_V-set"/>
</dbReference>
<accession>A0A2U8UYE6</accession>
<protein>
    <submittedName>
        <fullName evidence="12">BG protein</fullName>
    </submittedName>
</protein>
<dbReference type="InterPro" id="IPR036179">
    <property type="entry name" value="Ig-like_dom_sf"/>
</dbReference>
<dbReference type="SMART" id="SM00408">
    <property type="entry name" value="IGc2"/>
    <property type="match status" value="1"/>
</dbReference>
<name>A0A2U8UYE6_CHICK</name>
<dbReference type="InterPro" id="IPR050504">
    <property type="entry name" value="IgSF_BTN/MOG"/>
</dbReference>
<reference evidence="12" key="1">
    <citation type="journal article" date="2018" name="Front. Immunol.">
        <title>Functional Alleles of Chicken BG Genes, Members of the Butyrophilin Gene Family, in Peripheral T Cells.</title>
        <authorList>
            <person name="Chen L."/>
            <person name="Fakiola M."/>
            <person name="Staines K."/>
            <person name="Butter C."/>
            <person name="Kaufman J."/>
        </authorList>
    </citation>
    <scope>NUCLEOTIDE SEQUENCE</scope>
</reference>
<dbReference type="InterPro" id="IPR013783">
    <property type="entry name" value="Ig-like_fold"/>
</dbReference>
<evidence type="ECO:0000256" key="2">
    <source>
        <dbReference type="ARBA" id="ARBA00022729"/>
    </source>
</evidence>
<evidence type="ECO:0000256" key="8">
    <source>
        <dbReference type="SAM" id="MobiDB-lite"/>
    </source>
</evidence>
<dbReference type="Pfam" id="PF07686">
    <property type="entry name" value="V-set"/>
    <property type="match status" value="1"/>
</dbReference>
<keyword evidence="4" id="KW-1015">Disulfide bond</keyword>
<keyword evidence="9" id="KW-1133">Transmembrane helix</keyword>
<organism evidence="12">
    <name type="scientific">Gallus gallus</name>
    <name type="common">Chicken</name>
    <dbReference type="NCBI Taxonomy" id="9031"/>
    <lineage>
        <taxon>Eukaryota</taxon>
        <taxon>Metazoa</taxon>
        <taxon>Chordata</taxon>
        <taxon>Craniata</taxon>
        <taxon>Vertebrata</taxon>
        <taxon>Euteleostomi</taxon>
        <taxon>Archelosauria</taxon>
        <taxon>Archosauria</taxon>
        <taxon>Dinosauria</taxon>
        <taxon>Saurischia</taxon>
        <taxon>Theropoda</taxon>
        <taxon>Coelurosauria</taxon>
        <taxon>Aves</taxon>
        <taxon>Neognathae</taxon>
        <taxon>Galloanserae</taxon>
        <taxon>Galliformes</taxon>
        <taxon>Phasianidae</taxon>
        <taxon>Phasianinae</taxon>
        <taxon>Gallus</taxon>
    </lineage>
</organism>
<feature type="compositionally biased region" description="Basic and acidic residues" evidence="8">
    <location>
        <begin position="388"/>
        <end position="427"/>
    </location>
</feature>
<keyword evidence="9" id="KW-0812">Transmembrane</keyword>
<evidence type="ECO:0000256" key="6">
    <source>
        <dbReference type="ARBA" id="ARBA00023319"/>
    </source>
</evidence>
<dbReference type="SUPFAM" id="SSF48726">
    <property type="entry name" value="Immunoglobulin"/>
    <property type="match status" value="1"/>
</dbReference>
<keyword evidence="6" id="KW-0393">Immunoglobulin domain</keyword>
<keyword evidence="3 9" id="KW-0472">Membrane</keyword>
<dbReference type="GO" id="GO:0016020">
    <property type="term" value="C:membrane"/>
    <property type="evidence" value="ECO:0007669"/>
    <property type="project" value="UniProtKB-SubCell"/>
</dbReference>
<evidence type="ECO:0000256" key="1">
    <source>
        <dbReference type="ARBA" id="ARBA00004370"/>
    </source>
</evidence>
<evidence type="ECO:0000256" key="4">
    <source>
        <dbReference type="ARBA" id="ARBA00023157"/>
    </source>
</evidence>
<evidence type="ECO:0000256" key="9">
    <source>
        <dbReference type="SAM" id="Phobius"/>
    </source>
</evidence>
<feature type="signal peptide" evidence="10">
    <location>
        <begin position="1"/>
        <end position="34"/>
    </location>
</feature>
<dbReference type="AlphaFoldDB" id="A0A2U8UYE6"/>
<keyword evidence="5" id="KW-0325">Glycoprotein</keyword>
<dbReference type="InterPro" id="IPR003598">
    <property type="entry name" value="Ig_sub2"/>
</dbReference>
<dbReference type="InterPro" id="IPR003599">
    <property type="entry name" value="Ig_sub"/>
</dbReference>
<feature type="chain" id="PRO_5016129299" evidence="10">
    <location>
        <begin position="35"/>
        <end position="456"/>
    </location>
</feature>